<dbReference type="PROSITE" id="PS50102">
    <property type="entry name" value="RRM"/>
    <property type="match status" value="1"/>
</dbReference>
<reference evidence="5 6" key="1">
    <citation type="journal article" date="2019" name="PLoS Biol.">
        <title>Sex chromosomes control vertical transmission of feminizing Wolbachia symbionts in an isopod.</title>
        <authorList>
            <person name="Becking T."/>
            <person name="Chebbi M.A."/>
            <person name="Giraud I."/>
            <person name="Moumen B."/>
            <person name="Laverre T."/>
            <person name="Caubet Y."/>
            <person name="Peccoud J."/>
            <person name="Gilbert C."/>
            <person name="Cordaux R."/>
        </authorList>
    </citation>
    <scope>NUCLEOTIDE SEQUENCE [LARGE SCALE GENOMIC DNA]</scope>
    <source>
        <strain evidence="5">ANa2</strain>
        <tissue evidence="5">Whole body excluding digestive tract and cuticle</tissue>
    </source>
</reference>
<accession>A0A5N5SJB9</accession>
<dbReference type="Gene3D" id="3.30.70.330">
    <property type="match status" value="1"/>
</dbReference>
<feature type="compositionally biased region" description="Basic and acidic residues" evidence="3">
    <location>
        <begin position="184"/>
        <end position="200"/>
    </location>
</feature>
<comment type="caution">
    <text evidence="5">The sequence shown here is derived from an EMBL/GenBank/DDBJ whole genome shotgun (WGS) entry which is preliminary data.</text>
</comment>
<dbReference type="InterPro" id="IPR035979">
    <property type="entry name" value="RBD_domain_sf"/>
</dbReference>
<dbReference type="Proteomes" id="UP000326759">
    <property type="component" value="Unassembled WGS sequence"/>
</dbReference>
<dbReference type="AlphaFoldDB" id="A0A5N5SJB9"/>
<dbReference type="CDD" id="cd12343">
    <property type="entry name" value="RRM1_2_CoAA_like"/>
    <property type="match status" value="1"/>
</dbReference>
<dbReference type="OrthoDB" id="1879688at2759"/>
<evidence type="ECO:0000256" key="3">
    <source>
        <dbReference type="SAM" id="MobiDB-lite"/>
    </source>
</evidence>
<dbReference type="PANTHER" id="PTHR23147">
    <property type="entry name" value="SERINE/ARGININE RICH SPLICING FACTOR"/>
    <property type="match status" value="1"/>
</dbReference>
<dbReference type="InterPro" id="IPR050907">
    <property type="entry name" value="SRSF"/>
</dbReference>
<sequence length="274" mass="31415">MDILDFGISILCQLMPPKTKIFVGKLPPSCKDYELRKLFERYGEVTECSILGNYAFVHMKGEEEAANAIRNLNNWDLKGFKISVEQSTGEKRSGGGMGMRGGGRGGLGFRGRGGGPMRGRGMGMRPSPYDRRPPLDDRYGPPPGPPPAPLRNGYYDDYERRDRRPLPPPVPMDRRPPPPPVGREPYRDPYDRYDSYDRMPHPPPLRRSPPPPLERRPPPLGYDRREDPYDVYARPERDVYGARDMFPPPRRSPPRRSPPRRYPGPPRELPPRRF</sequence>
<evidence type="ECO:0000259" key="4">
    <source>
        <dbReference type="PROSITE" id="PS50102"/>
    </source>
</evidence>
<keyword evidence="6" id="KW-1185">Reference proteome</keyword>
<dbReference type="GO" id="GO:0003723">
    <property type="term" value="F:RNA binding"/>
    <property type="evidence" value="ECO:0007669"/>
    <property type="project" value="UniProtKB-UniRule"/>
</dbReference>
<protein>
    <submittedName>
        <fullName evidence="5">RNA-binding protein 14</fullName>
    </submittedName>
</protein>
<gene>
    <name evidence="5" type="primary">RBM14</name>
    <name evidence="5" type="ORF">Anas_00463</name>
</gene>
<feature type="compositionally biased region" description="Gly residues" evidence="3">
    <location>
        <begin position="94"/>
        <end position="122"/>
    </location>
</feature>
<feature type="compositionally biased region" description="Pro residues" evidence="3">
    <location>
        <begin position="166"/>
        <end position="182"/>
    </location>
</feature>
<evidence type="ECO:0000256" key="2">
    <source>
        <dbReference type="PROSITE-ProRule" id="PRU00176"/>
    </source>
</evidence>
<feature type="compositionally biased region" description="Basic and acidic residues" evidence="3">
    <location>
        <begin position="128"/>
        <end position="139"/>
    </location>
</feature>
<feature type="compositionally biased region" description="Pro residues" evidence="3">
    <location>
        <begin position="140"/>
        <end position="149"/>
    </location>
</feature>
<dbReference type="EMBL" id="SEYY01024389">
    <property type="protein sequence ID" value="KAB7494161.1"/>
    <property type="molecule type" value="Genomic_DNA"/>
</dbReference>
<feature type="compositionally biased region" description="Pro residues" evidence="3">
    <location>
        <begin position="201"/>
        <end position="212"/>
    </location>
</feature>
<feature type="domain" description="RRM" evidence="4">
    <location>
        <begin position="19"/>
        <end position="89"/>
    </location>
</feature>
<organism evidence="5 6">
    <name type="scientific">Armadillidium nasatum</name>
    <dbReference type="NCBI Taxonomy" id="96803"/>
    <lineage>
        <taxon>Eukaryota</taxon>
        <taxon>Metazoa</taxon>
        <taxon>Ecdysozoa</taxon>
        <taxon>Arthropoda</taxon>
        <taxon>Crustacea</taxon>
        <taxon>Multicrustacea</taxon>
        <taxon>Malacostraca</taxon>
        <taxon>Eumalacostraca</taxon>
        <taxon>Peracarida</taxon>
        <taxon>Isopoda</taxon>
        <taxon>Oniscidea</taxon>
        <taxon>Crinocheta</taxon>
        <taxon>Armadillidiidae</taxon>
        <taxon>Armadillidium</taxon>
    </lineage>
</organism>
<proteinExistence type="predicted"/>
<name>A0A5N5SJB9_9CRUS</name>
<feature type="compositionally biased region" description="Basic and acidic residues" evidence="3">
    <location>
        <begin position="213"/>
        <end position="241"/>
    </location>
</feature>
<dbReference type="SMART" id="SM00360">
    <property type="entry name" value="RRM"/>
    <property type="match status" value="1"/>
</dbReference>
<feature type="region of interest" description="Disordered" evidence="3">
    <location>
        <begin position="87"/>
        <end position="274"/>
    </location>
</feature>
<dbReference type="InterPro" id="IPR000504">
    <property type="entry name" value="RRM_dom"/>
</dbReference>
<dbReference type="InterPro" id="IPR012677">
    <property type="entry name" value="Nucleotide-bd_a/b_plait_sf"/>
</dbReference>
<evidence type="ECO:0000256" key="1">
    <source>
        <dbReference type="ARBA" id="ARBA00022884"/>
    </source>
</evidence>
<evidence type="ECO:0000313" key="6">
    <source>
        <dbReference type="Proteomes" id="UP000326759"/>
    </source>
</evidence>
<dbReference type="Pfam" id="PF00076">
    <property type="entry name" value="RRM_1"/>
    <property type="match status" value="1"/>
</dbReference>
<evidence type="ECO:0000313" key="5">
    <source>
        <dbReference type="EMBL" id="KAB7494161.1"/>
    </source>
</evidence>
<keyword evidence="1 2" id="KW-0694">RNA-binding</keyword>
<dbReference type="SUPFAM" id="SSF54928">
    <property type="entry name" value="RNA-binding domain, RBD"/>
    <property type="match status" value="1"/>
</dbReference>